<feature type="domain" description="F-box" evidence="1">
    <location>
        <begin position="1"/>
        <end position="47"/>
    </location>
</feature>
<evidence type="ECO:0000313" key="3">
    <source>
        <dbReference type="Proteomes" id="UP000503462"/>
    </source>
</evidence>
<dbReference type="InterPro" id="IPR032675">
    <property type="entry name" value="LRR_dom_sf"/>
</dbReference>
<dbReference type="Proteomes" id="UP000503462">
    <property type="component" value="Chromosome 1"/>
</dbReference>
<organism evidence="2 3">
    <name type="scientific">Peltaster fructicola</name>
    <dbReference type="NCBI Taxonomy" id="286661"/>
    <lineage>
        <taxon>Eukaryota</taxon>
        <taxon>Fungi</taxon>
        <taxon>Dikarya</taxon>
        <taxon>Ascomycota</taxon>
        <taxon>Pezizomycotina</taxon>
        <taxon>Dothideomycetes</taxon>
        <taxon>Dothideomycetes incertae sedis</taxon>
        <taxon>Peltaster</taxon>
    </lineage>
</organism>
<dbReference type="AlphaFoldDB" id="A0A6H0XJB4"/>
<sequence length="557" mass="62772">MATITDLPVELIERIVTLLTTEEVGKLRLTSRELRAKASQGGYLSNFINHNVDLSETSLKALTSILTEDNLSRRLRNLTITTLVFDDHNDKSPIFAFAPDWDPPILSNRPKGYCTSDTKGEAALQERTEARQQSAKVNLRRAQHEVNVECNVYPAMVQQAFETIKLYCQDEALSSLRLNCKVDDGNGPHLDLADKDARLNLLSAHTTYLFSITMDALLSSKLCVGSFDIFPNTRHCSLASTQISPFLARTSPSALRNLTSSIRSLAMSFSRLTDSEVARSRDMCCSCNKRKGRPTGNKTMCHKHLVEFDDEDDTHCQTERSLVSFLNYFANLEALDLRQYEIERSSDKWNPIVFEHIADHVRLPHLKKLTLRGVNADERSLLALLTTLSSLHSLDMRHVNLKDGQWQPIFSYIKTAMPKLHTLNLEDLFENKRADTVTVPNNHGHIIVPPPPPPPPVIHGGFGGGPPPLPAATSQAESYLNTLVAFRVMNVPEDDVQYSGPFKSDRVKLEGASIKKADILYGFIAHHTSKWRLEKKWMAEHTREYGPRPRDIFDIDY</sequence>
<proteinExistence type="predicted"/>
<name>A0A6H0XJB4_9PEZI</name>
<gene>
    <name evidence="2" type="ORF">AMS68_000137</name>
</gene>
<dbReference type="PROSITE" id="PS50181">
    <property type="entry name" value="FBOX"/>
    <property type="match status" value="1"/>
</dbReference>
<keyword evidence="3" id="KW-1185">Reference proteome</keyword>
<dbReference type="OrthoDB" id="5279008at2759"/>
<dbReference type="Gene3D" id="3.80.10.10">
    <property type="entry name" value="Ribonuclease Inhibitor"/>
    <property type="match status" value="1"/>
</dbReference>
<dbReference type="EMBL" id="CP051139">
    <property type="protein sequence ID" value="QIW94619.1"/>
    <property type="molecule type" value="Genomic_DNA"/>
</dbReference>
<dbReference type="InterPro" id="IPR001810">
    <property type="entry name" value="F-box_dom"/>
</dbReference>
<reference evidence="2 3" key="1">
    <citation type="journal article" date="2016" name="Sci. Rep.">
        <title>Peltaster fructicola genome reveals evolution from an invasive phytopathogen to an ectophytic parasite.</title>
        <authorList>
            <person name="Xu C."/>
            <person name="Chen H."/>
            <person name="Gleason M.L."/>
            <person name="Xu J.R."/>
            <person name="Liu H."/>
            <person name="Zhang R."/>
            <person name="Sun G."/>
        </authorList>
    </citation>
    <scope>NUCLEOTIDE SEQUENCE [LARGE SCALE GENOMIC DNA]</scope>
    <source>
        <strain evidence="2 3">LNHT1506</strain>
    </source>
</reference>
<protein>
    <recommendedName>
        <fullName evidence="1">F-box domain-containing protein</fullName>
    </recommendedName>
</protein>
<dbReference type="SUPFAM" id="SSF52047">
    <property type="entry name" value="RNI-like"/>
    <property type="match status" value="1"/>
</dbReference>
<evidence type="ECO:0000259" key="1">
    <source>
        <dbReference type="PROSITE" id="PS50181"/>
    </source>
</evidence>
<accession>A0A6H0XJB4</accession>
<evidence type="ECO:0000313" key="2">
    <source>
        <dbReference type="EMBL" id="QIW94619.1"/>
    </source>
</evidence>